<evidence type="ECO:0008006" key="4">
    <source>
        <dbReference type="Google" id="ProtNLM"/>
    </source>
</evidence>
<feature type="region of interest" description="Disordered" evidence="1">
    <location>
        <begin position="198"/>
        <end position="235"/>
    </location>
</feature>
<keyword evidence="2" id="KW-0472">Membrane</keyword>
<dbReference type="RefSeq" id="WP_348788074.1">
    <property type="nucleotide sequence ID" value="NZ_CP157390.1"/>
</dbReference>
<evidence type="ECO:0000256" key="1">
    <source>
        <dbReference type="SAM" id="MobiDB-lite"/>
    </source>
</evidence>
<name>A0AAU7GB99_9MICO</name>
<gene>
    <name evidence="3" type="ORF">AAME72_18945</name>
</gene>
<dbReference type="AlphaFoldDB" id="A0AAU7GB99"/>
<organism evidence="3">
    <name type="scientific">Leifsonia sp. NPDC080035</name>
    <dbReference type="NCBI Taxonomy" id="3143936"/>
    <lineage>
        <taxon>Bacteria</taxon>
        <taxon>Bacillati</taxon>
        <taxon>Actinomycetota</taxon>
        <taxon>Actinomycetes</taxon>
        <taxon>Micrococcales</taxon>
        <taxon>Microbacteriaceae</taxon>
        <taxon>Leifsonia</taxon>
    </lineage>
</organism>
<dbReference type="EMBL" id="CP157390">
    <property type="protein sequence ID" value="XBM48120.1"/>
    <property type="molecule type" value="Genomic_DNA"/>
</dbReference>
<sequence>MSTNLAGAAARRRPAIHWAPSTGGAATAAVLAPEPIETDRQRARPTHLEVVSTRSQRRARPRTLYAVVAISALLVIVVAQLLLSIAVSQGAYQLSSLQSKQTELQRSYQAASEDLNRLTSPQNLAANANALGMVSNSNPAYLRLSDGAVLGAPIAASGAAGTVTGGQGNLVPNSQLAGVPLVTKAGAAATGGQKAADAHKAAGQAGNSASAGAASGTQQKPSVPLQGALPTPVTH</sequence>
<proteinExistence type="predicted"/>
<reference evidence="3" key="1">
    <citation type="submission" date="2024-05" db="EMBL/GenBank/DDBJ databases">
        <title>The Natural Products Discovery Center: Release of the First 8490 Sequenced Strains for Exploring Actinobacteria Biosynthetic Diversity.</title>
        <authorList>
            <person name="Kalkreuter E."/>
            <person name="Kautsar S.A."/>
            <person name="Yang D."/>
            <person name="Bader C.D."/>
            <person name="Teijaro C.N."/>
            <person name="Fluegel L."/>
            <person name="Davis C.M."/>
            <person name="Simpson J.R."/>
            <person name="Lauterbach L."/>
            <person name="Steele A.D."/>
            <person name="Gui C."/>
            <person name="Meng S."/>
            <person name="Li G."/>
            <person name="Viehrig K."/>
            <person name="Ye F."/>
            <person name="Su P."/>
            <person name="Kiefer A.F."/>
            <person name="Nichols A."/>
            <person name="Cepeda A.J."/>
            <person name="Yan W."/>
            <person name="Fan B."/>
            <person name="Jiang Y."/>
            <person name="Adhikari A."/>
            <person name="Zheng C.-J."/>
            <person name="Schuster L."/>
            <person name="Cowan T.M."/>
            <person name="Smanski M.J."/>
            <person name="Chevrette M.G."/>
            <person name="de Carvalho L.P.S."/>
            <person name="Shen B."/>
        </authorList>
    </citation>
    <scope>NUCLEOTIDE SEQUENCE</scope>
    <source>
        <strain evidence="3">NPDC080035</strain>
    </source>
</reference>
<accession>A0AAU7GB99</accession>
<keyword evidence="2" id="KW-1133">Transmembrane helix</keyword>
<feature type="compositionally biased region" description="Low complexity" evidence="1">
    <location>
        <begin position="198"/>
        <end position="219"/>
    </location>
</feature>
<keyword evidence="2" id="KW-0812">Transmembrane</keyword>
<feature type="transmembrane region" description="Helical" evidence="2">
    <location>
        <begin position="64"/>
        <end position="87"/>
    </location>
</feature>
<evidence type="ECO:0000256" key="2">
    <source>
        <dbReference type="SAM" id="Phobius"/>
    </source>
</evidence>
<evidence type="ECO:0000313" key="3">
    <source>
        <dbReference type="EMBL" id="XBM48120.1"/>
    </source>
</evidence>
<protein>
    <recommendedName>
        <fullName evidence="4">Cell division protein FtsL</fullName>
    </recommendedName>
</protein>